<dbReference type="RefSeq" id="WP_138624004.1">
    <property type="nucleotide sequence ID" value="NZ_SZVP01000014.1"/>
</dbReference>
<dbReference type="InterPro" id="IPR019808">
    <property type="entry name" value="Histidine_triad_CS"/>
</dbReference>
<dbReference type="PROSITE" id="PS00892">
    <property type="entry name" value="HIT_1"/>
    <property type="match status" value="1"/>
</dbReference>
<dbReference type="CDD" id="cd01276">
    <property type="entry name" value="PKCI_related"/>
    <property type="match status" value="1"/>
</dbReference>
<dbReference type="GO" id="GO:0003824">
    <property type="term" value="F:catalytic activity"/>
    <property type="evidence" value="ECO:0007669"/>
    <property type="project" value="InterPro"/>
</dbReference>
<dbReference type="OrthoDB" id="9784774at2"/>
<keyword evidence="6" id="KW-1185">Reference proteome</keyword>
<dbReference type="Gene3D" id="3.30.428.10">
    <property type="entry name" value="HIT-like"/>
    <property type="match status" value="1"/>
</dbReference>
<evidence type="ECO:0000313" key="6">
    <source>
        <dbReference type="Proteomes" id="UP000307702"/>
    </source>
</evidence>
<dbReference type="Pfam" id="PF01230">
    <property type="entry name" value="HIT"/>
    <property type="match status" value="1"/>
</dbReference>
<comment type="caution">
    <text evidence="5">The sequence shown here is derived from an EMBL/GenBank/DDBJ whole genome shotgun (WGS) entry which is preliminary data.</text>
</comment>
<dbReference type="AlphaFoldDB" id="A0A8H2PJG8"/>
<evidence type="ECO:0000256" key="1">
    <source>
        <dbReference type="PIRSR" id="PIRSR601310-1"/>
    </source>
</evidence>
<dbReference type="InterPro" id="IPR001310">
    <property type="entry name" value="Histidine_triad_HIT"/>
</dbReference>
<dbReference type="SUPFAM" id="SSF54197">
    <property type="entry name" value="HIT-like"/>
    <property type="match status" value="1"/>
</dbReference>
<dbReference type="InterPro" id="IPR011146">
    <property type="entry name" value="HIT-like"/>
</dbReference>
<proteinExistence type="predicted"/>
<gene>
    <name evidence="5" type="ORF">FCS21_13140</name>
</gene>
<accession>A0A8H2PJG8</accession>
<feature type="active site" description="Tele-AMP-histidine intermediate" evidence="1">
    <location>
        <position position="101"/>
    </location>
</feature>
<dbReference type="PRINTS" id="PR00332">
    <property type="entry name" value="HISTRIAD"/>
</dbReference>
<sequence>MNEETIFSKIIRQEIPTPLLYQDDLVTAFRDISPRVDSHILIVPNKHIATINDVTHDDELTLGRMITVAKKLAKEEGIDEKGYRLIINCNQDGGQEVYHIHMHLLGGQPLGAMLSL</sequence>
<evidence type="ECO:0000259" key="4">
    <source>
        <dbReference type="PROSITE" id="PS51084"/>
    </source>
</evidence>
<name>A0A8H2PJG8_9GAMM</name>
<feature type="short sequence motif" description="Histidine triad motif" evidence="2 3">
    <location>
        <begin position="99"/>
        <end position="103"/>
    </location>
</feature>
<dbReference type="InterPro" id="IPR036265">
    <property type="entry name" value="HIT-like_sf"/>
</dbReference>
<dbReference type="PROSITE" id="PS51084">
    <property type="entry name" value="HIT_2"/>
    <property type="match status" value="1"/>
</dbReference>
<evidence type="ECO:0000313" key="5">
    <source>
        <dbReference type="EMBL" id="TMM43316.1"/>
    </source>
</evidence>
<reference evidence="5 6" key="1">
    <citation type="submission" date="2019-05" db="EMBL/GenBank/DDBJ databases">
        <title>Colwellia ponticola sp. nov., isolated from seawater.</title>
        <authorList>
            <person name="Yoon J.-H."/>
        </authorList>
    </citation>
    <scope>NUCLEOTIDE SEQUENCE [LARGE SCALE GENOMIC DNA]</scope>
    <source>
        <strain evidence="5 6">OISW-25</strain>
    </source>
</reference>
<dbReference type="Proteomes" id="UP000307702">
    <property type="component" value="Unassembled WGS sequence"/>
</dbReference>
<organism evidence="5 6">
    <name type="scientific">Colwellia ponticola</name>
    <dbReference type="NCBI Taxonomy" id="2304625"/>
    <lineage>
        <taxon>Bacteria</taxon>
        <taxon>Pseudomonadati</taxon>
        <taxon>Pseudomonadota</taxon>
        <taxon>Gammaproteobacteria</taxon>
        <taxon>Alteromonadales</taxon>
        <taxon>Colwelliaceae</taxon>
        <taxon>Colwellia</taxon>
    </lineage>
</organism>
<evidence type="ECO:0000256" key="3">
    <source>
        <dbReference type="PROSITE-ProRule" id="PRU00464"/>
    </source>
</evidence>
<feature type="domain" description="HIT" evidence="4">
    <location>
        <begin position="6"/>
        <end position="115"/>
    </location>
</feature>
<evidence type="ECO:0000256" key="2">
    <source>
        <dbReference type="PIRSR" id="PIRSR601310-3"/>
    </source>
</evidence>
<dbReference type="EMBL" id="SZVP01000014">
    <property type="protein sequence ID" value="TMM43316.1"/>
    <property type="molecule type" value="Genomic_DNA"/>
</dbReference>
<protein>
    <submittedName>
        <fullName evidence="5">HIT domain-containing protein</fullName>
    </submittedName>
</protein>
<dbReference type="PANTHER" id="PTHR23089">
    <property type="entry name" value="HISTIDINE TRIAD HIT PROTEIN"/>
    <property type="match status" value="1"/>
</dbReference>